<evidence type="ECO:0000256" key="4">
    <source>
        <dbReference type="ARBA" id="ARBA00022490"/>
    </source>
</evidence>
<dbReference type="SMART" id="SM00392">
    <property type="entry name" value="PROF"/>
    <property type="match status" value="1"/>
</dbReference>
<comment type="subcellular location">
    <subcellularLocation>
        <location evidence="1">Cytoplasm</location>
        <location evidence="1">Cytoskeleton</location>
    </subcellularLocation>
</comment>
<keyword evidence="6" id="KW-0206">Cytoskeleton</keyword>
<dbReference type="Gene3D" id="3.30.450.30">
    <property type="entry name" value="Dynein light chain 2a, cytoplasmic"/>
    <property type="match status" value="1"/>
</dbReference>
<dbReference type="Proteomes" id="UP000596742">
    <property type="component" value="Unassembled WGS sequence"/>
</dbReference>
<protein>
    <recommendedName>
        <fullName evidence="7">Profilin</fullName>
    </recommendedName>
</protein>
<dbReference type="GO" id="GO:0005938">
    <property type="term" value="C:cell cortex"/>
    <property type="evidence" value="ECO:0007669"/>
    <property type="project" value="TreeGrafter"/>
</dbReference>
<evidence type="ECO:0000259" key="8">
    <source>
        <dbReference type="Pfam" id="PF20700"/>
    </source>
</evidence>
<comment type="caution">
    <text evidence="9">The sequence shown here is derived from an EMBL/GenBank/DDBJ whole genome shotgun (WGS) entry which is preliminary data.</text>
</comment>
<keyword evidence="4" id="KW-0963">Cytoplasm</keyword>
<comment type="similarity">
    <text evidence="2 7">Belongs to the profilin family.</text>
</comment>
<name>A0A8B6GPS2_MYTGA</name>
<dbReference type="Pfam" id="PF20700">
    <property type="entry name" value="Mutator"/>
    <property type="match status" value="1"/>
</dbReference>
<evidence type="ECO:0000256" key="6">
    <source>
        <dbReference type="ARBA" id="ARBA00023212"/>
    </source>
</evidence>
<gene>
    <name evidence="9" type="ORF">MGAL_10B088143</name>
</gene>
<organism evidence="9 10">
    <name type="scientific">Mytilus galloprovincialis</name>
    <name type="common">Mediterranean mussel</name>
    <dbReference type="NCBI Taxonomy" id="29158"/>
    <lineage>
        <taxon>Eukaryota</taxon>
        <taxon>Metazoa</taxon>
        <taxon>Spiralia</taxon>
        <taxon>Lophotrochozoa</taxon>
        <taxon>Mollusca</taxon>
        <taxon>Bivalvia</taxon>
        <taxon>Autobranchia</taxon>
        <taxon>Pteriomorphia</taxon>
        <taxon>Mytilida</taxon>
        <taxon>Mytiloidea</taxon>
        <taxon>Mytilidae</taxon>
        <taxon>Mytilinae</taxon>
        <taxon>Mytilus</taxon>
    </lineage>
</organism>
<evidence type="ECO:0000256" key="2">
    <source>
        <dbReference type="ARBA" id="ARBA00010058"/>
    </source>
</evidence>
<dbReference type="InterPro" id="IPR048278">
    <property type="entry name" value="PFN"/>
</dbReference>
<evidence type="ECO:0000313" key="10">
    <source>
        <dbReference type="Proteomes" id="UP000596742"/>
    </source>
</evidence>
<keyword evidence="5 7" id="KW-0009">Actin-binding</keyword>
<dbReference type="SUPFAM" id="SSF55770">
    <property type="entry name" value="Profilin (actin-binding protein)"/>
    <property type="match status" value="1"/>
</dbReference>
<dbReference type="InterPro" id="IPR049012">
    <property type="entry name" value="Mutator_transp_dom"/>
</dbReference>
<dbReference type="Pfam" id="PF00235">
    <property type="entry name" value="Profilin"/>
    <property type="match status" value="1"/>
</dbReference>
<dbReference type="InterPro" id="IPR005455">
    <property type="entry name" value="PFN_euk"/>
</dbReference>
<accession>A0A8B6GPS2</accession>
<dbReference type="PANTHER" id="PTHR11604">
    <property type="entry name" value="PROFILIN"/>
    <property type="match status" value="1"/>
</dbReference>
<keyword evidence="10" id="KW-1185">Reference proteome</keyword>
<sequence>MVTLESNRNVEKGRRVELPPILTDTEMPCTWKEYVNNVLLDSNYVSRAAILGNDGKSWATSTGFYVSPAELREIIPAFVDSTKIRNEGICLNNKRYTCTRMDSTIMVGREIATGFGCVIFKYTTIPEVWSPGERRVFEPAELQQRLMDGCEFCGEELRFTRVVSETVCAMGSIIYITCDCGMLNKINSGKVHYEKGKQRTRPIFDINTKIAIAMYDTGLGPHQVNRFFTNINLPGISQTSLKKREREVFEPIKQVAKRSLDDSLEEEKKASERLSVSNSGDNAPVSVKYDMGWQKRGSGRKYNLKSGVGSMIGHLTGKLIDLDLLSYWEGKGKEQPKHNCI</sequence>
<dbReference type="PANTHER" id="PTHR11604:SF0">
    <property type="entry name" value="PROFILIN"/>
    <property type="match status" value="1"/>
</dbReference>
<dbReference type="GO" id="GO:0005856">
    <property type="term" value="C:cytoskeleton"/>
    <property type="evidence" value="ECO:0007669"/>
    <property type="project" value="UniProtKB-SubCell"/>
</dbReference>
<evidence type="ECO:0000256" key="7">
    <source>
        <dbReference type="RuleBase" id="RU003909"/>
    </source>
</evidence>
<dbReference type="GO" id="GO:0003785">
    <property type="term" value="F:actin monomer binding"/>
    <property type="evidence" value="ECO:0007669"/>
    <property type="project" value="TreeGrafter"/>
</dbReference>
<evidence type="ECO:0000256" key="5">
    <source>
        <dbReference type="ARBA" id="ARBA00023203"/>
    </source>
</evidence>
<dbReference type="EMBL" id="UYJE01008756">
    <property type="protein sequence ID" value="VDI66948.1"/>
    <property type="molecule type" value="Genomic_DNA"/>
</dbReference>
<dbReference type="OrthoDB" id="421374at2759"/>
<comment type="subunit">
    <text evidence="3">Occurs in many kinds of cells as a complex with monomeric actin in a 1:1 ratio.</text>
</comment>
<evidence type="ECO:0000256" key="1">
    <source>
        <dbReference type="ARBA" id="ARBA00004245"/>
    </source>
</evidence>
<dbReference type="InterPro" id="IPR036140">
    <property type="entry name" value="PFN_sf"/>
</dbReference>
<reference evidence="9" key="1">
    <citation type="submission" date="2018-11" db="EMBL/GenBank/DDBJ databases">
        <authorList>
            <person name="Alioto T."/>
            <person name="Alioto T."/>
        </authorList>
    </citation>
    <scope>NUCLEOTIDE SEQUENCE</scope>
</reference>
<evidence type="ECO:0000256" key="3">
    <source>
        <dbReference type="ARBA" id="ARBA00011583"/>
    </source>
</evidence>
<dbReference type="AlphaFoldDB" id="A0A8B6GPS2"/>
<feature type="domain" description="Mutator-like transposase" evidence="8">
    <location>
        <begin position="153"/>
        <end position="340"/>
    </location>
</feature>
<proteinExistence type="inferred from homology"/>
<evidence type="ECO:0000313" key="9">
    <source>
        <dbReference type="EMBL" id="VDI66948.1"/>
    </source>
</evidence>